<evidence type="ECO:0000256" key="1">
    <source>
        <dbReference type="SAM" id="MobiDB-lite"/>
    </source>
</evidence>
<protein>
    <submittedName>
        <fullName evidence="2">Uncharacterized protein</fullName>
    </submittedName>
</protein>
<dbReference type="Proteomes" id="UP000237000">
    <property type="component" value="Unassembled WGS sequence"/>
</dbReference>
<feature type="region of interest" description="Disordered" evidence="1">
    <location>
        <begin position="1"/>
        <end position="20"/>
    </location>
</feature>
<sequence length="50" mass="5781">MTPHIIRALTKSKEEVPEANQAEMVTTPTYLVDHTQIEHSRKFHRLGLKP</sequence>
<comment type="caution">
    <text evidence="2">The sequence shown here is derived from an EMBL/GenBank/DDBJ whole genome shotgun (WGS) entry which is preliminary data.</text>
</comment>
<reference evidence="3" key="1">
    <citation type="submission" date="2016-06" db="EMBL/GenBank/DDBJ databases">
        <title>Parallel loss of symbiosis genes in relatives of nitrogen-fixing non-legume Parasponia.</title>
        <authorList>
            <person name="Van Velzen R."/>
            <person name="Holmer R."/>
            <person name="Bu F."/>
            <person name="Rutten L."/>
            <person name="Van Zeijl A."/>
            <person name="Liu W."/>
            <person name="Santuari L."/>
            <person name="Cao Q."/>
            <person name="Sharma T."/>
            <person name="Shen D."/>
            <person name="Roswanjaya Y."/>
            <person name="Wardhani T."/>
            <person name="Kalhor M.S."/>
            <person name="Jansen J."/>
            <person name="Van den Hoogen J."/>
            <person name="Gungor B."/>
            <person name="Hartog M."/>
            <person name="Hontelez J."/>
            <person name="Verver J."/>
            <person name="Yang W.-C."/>
            <person name="Schijlen E."/>
            <person name="Repin R."/>
            <person name="Schilthuizen M."/>
            <person name="Schranz E."/>
            <person name="Heidstra R."/>
            <person name="Miyata K."/>
            <person name="Fedorova E."/>
            <person name="Kohlen W."/>
            <person name="Bisseling T."/>
            <person name="Smit S."/>
            <person name="Geurts R."/>
        </authorList>
    </citation>
    <scope>NUCLEOTIDE SEQUENCE [LARGE SCALE GENOMIC DNA]</scope>
    <source>
        <strain evidence="3">cv. RG33-2</strain>
    </source>
</reference>
<evidence type="ECO:0000313" key="3">
    <source>
        <dbReference type="Proteomes" id="UP000237000"/>
    </source>
</evidence>
<gene>
    <name evidence="2" type="ORF">TorRG33x02_026910</name>
</gene>
<keyword evidence="3" id="KW-1185">Reference proteome</keyword>
<organism evidence="2 3">
    <name type="scientific">Trema orientale</name>
    <name type="common">Charcoal tree</name>
    <name type="synonym">Celtis orientalis</name>
    <dbReference type="NCBI Taxonomy" id="63057"/>
    <lineage>
        <taxon>Eukaryota</taxon>
        <taxon>Viridiplantae</taxon>
        <taxon>Streptophyta</taxon>
        <taxon>Embryophyta</taxon>
        <taxon>Tracheophyta</taxon>
        <taxon>Spermatophyta</taxon>
        <taxon>Magnoliopsida</taxon>
        <taxon>eudicotyledons</taxon>
        <taxon>Gunneridae</taxon>
        <taxon>Pentapetalae</taxon>
        <taxon>rosids</taxon>
        <taxon>fabids</taxon>
        <taxon>Rosales</taxon>
        <taxon>Cannabaceae</taxon>
        <taxon>Trema</taxon>
    </lineage>
</organism>
<proteinExistence type="predicted"/>
<accession>A0A2P5FUB6</accession>
<name>A0A2P5FUB6_TREOI</name>
<dbReference type="InParanoid" id="A0A2P5FUB6"/>
<dbReference type="EMBL" id="JXTC01000008">
    <property type="protein sequence ID" value="POO01384.1"/>
    <property type="molecule type" value="Genomic_DNA"/>
</dbReference>
<feature type="non-terminal residue" evidence="2">
    <location>
        <position position="50"/>
    </location>
</feature>
<dbReference type="AlphaFoldDB" id="A0A2P5FUB6"/>
<evidence type="ECO:0000313" key="2">
    <source>
        <dbReference type="EMBL" id="POO01384.1"/>
    </source>
</evidence>